<dbReference type="PANTHER" id="PTHR33745:SF3">
    <property type="entry name" value="RSBT CO-ANTAGONIST PROTEIN RSBRC"/>
    <property type="match status" value="1"/>
</dbReference>
<dbReference type="Gene3D" id="3.30.750.24">
    <property type="entry name" value="STAS domain"/>
    <property type="match status" value="1"/>
</dbReference>
<dbReference type="InterPro" id="IPR051932">
    <property type="entry name" value="Bact_StressResp_Reg"/>
</dbReference>
<dbReference type="InterPro" id="IPR036513">
    <property type="entry name" value="STAS_dom_sf"/>
</dbReference>
<keyword evidence="4" id="KW-1185">Reference proteome</keyword>
<reference evidence="3 4" key="1">
    <citation type="submission" date="2018-07" db="EMBL/GenBank/DDBJ databases">
        <title>Bacillus sp. YLB-04 draft genome sequence.</title>
        <authorList>
            <person name="Yu L."/>
            <person name="Tang X."/>
        </authorList>
    </citation>
    <scope>NUCLEOTIDE SEQUENCE [LARGE SCALE GENOMIC DNA]</scope>
    <source>
        <strain evidence="3 4">YLB-04</strain>
    </source>
</reference>
<proteinExistence type="predicted"/>
<evidence type="ECO:0000256" key="1">
    <source>
        <dbReference type="ARBA" id="ARBA00022553"/>
    </source>
</evidence>
<dbReference type="EMBL" id="QNQT01000008">
    <property type="protein sequence ID" value="RDU35733.1"/>
    <property type="molecule type" value="Genomic_DNA"/>
</dbReference>
<dbReference type="InterPro" id="IPR002645">
    <property type="entry name" value="STAS_dom"/>
</dbReference>
<organism evidence="3 4">
    <name type="scientific">Neobacillus piezotolerans</name>
    <dbReference type="NCBI Taxonomy" id="2259171"/>
    <lineage>
        <taxon>Bacteria</taxon>
        <taxon>Bacillati</taxon>
        <taxon>Bacillota</taxon>
        <taxon>Bacilli</taxon>
        <taxon>Bacillales</taxon>
        <taxon>Bacillaceae</taxon>
        <taxon>Neobacillus</taxon>
    </lineage>
</organism>
<protein>
    <submittedName>
        <fullName evidence="3">RsbT co-antagonist protein RsbRB</fullName>
    </submittedName>
</protein>
<gene>
    <name evidence="3" type="ORF">DRW41_16455</name>
</gene>
<feature type="domain" description="STAS" evidence="2">
    <location>
        <begin position="165"/>
        <end position="276"/>
    </location>
</feature>
<dbReference type="PROSITE" id="PS50801">
    <property type="entry name" value="STAS"/>
    <property type="match status" value="1"/>
</dbReference>
<dbReference type="AlphaFoldDB" id="A0A3D8GMQ0"/>
<dbReference type="Pfam" id="PF01740">
    <property type="entry name" value="STAS"/>
    <property type="match status" value="1"/>
</dbReference>
<dbReference type="SUPFAM" id="SSF52091">
    <property type="entry name" value="SpoIIaa-like"/>
    <property type="match status" value="1"/>
</dbReference>
<dbReference type="CDD" id="cd07041">
    <property type="entry name" value="STAS_RsbR_RsbS_like"/>
    <property type="match status" value="1"/>
</dbReference>
<dbReference type="OrthoDB" id="9800154at2"/>
<comment type="caution">
    <text evidence="3">The sequence shown here is derived from an EMBL/GenBank/DDBJ whole genome shotgun (WGS) entry which is preliminary data.</text>
</comment>
<dbReference type="Proteomes" id="UP000257144">
    <property type="component" value="Unassembled WGS sequence"/>
</dbReference>
<keyword evidence="1" id="KW-0597">Phosphoprotein</keyword>
<accession>A0A3D8GMQ0</accession>
<evidence type="ECO:0000313" key="3">
    <source>
        <dbReference type="EMBL" id="RDU35733.1"/>
    </source>
</evidence>
<evidence type="ECO:0000313" key="4">
    <source>
        <dbReference type="Proteomes" id="UP000257144"/>
    </source>
</evidence>
<dbReference type="RefSeq" id="WP_115453111.1">
    <property type="nucleotide sequence ID" value="NZ_QNQT01000008.1"/>
</dbReference>
<name>A0A3D8GMQ0_9BACI</name>
<sequence length="279" mass="31927">MTLNKELYDFFMSQSWQLSEDWYAMVVDKDPSSVYSTENPEIIAELKKQNQEYFLHFYKLFTEDETHLHGEFRKWSQDLADDLKHLDTPLHFIIREYMNSQKVALKYINKFIELNEERVSLKQALSWYETTINAFNLSIAIFVESYHKNTMIRLISQKDLINELSSPVIKLQGNSALLPLIGDIDTARAKIILENTLVQCVEQSVSSLCIDLSGVAIMDTMVANELFNLIKALKLIGVRTTLSGIRPEIAQTAVLIGLKFEDVSILPSLSQALDAVKEI</sequence>
<dbReference type="PANTHER" id="PTHR33745">
    <property type="entry name" value="RSBT ANTAGONIST PROTEIN RSBS-RELATED"/>
    <property type="match status" value="1"/>
</dbReference>
<evidence type="ECO:0000259" key="2">
    <source>
        <dbReference type="PROSITE" id="PS50801"/>
    </source>
</evidence>